<dbReference type="EMBL" id="QJUL01000016">
    <property type="protein sequence ID" value="TBU92039.1"/>
    <property type="molecule type" value="Genomic_DNA"/>
</dbReference>
<organism evidence="2 3">
    <name type="scientific">Phytopseudomonas dryadis</name>
    <dbReference type="NCBI Taxonomy" id="2487520"/>
    <lineage>
        <taxon>Bacteria</taxon>
        <taxon>Pseudomonadati</taxon>
        <taxon>Pseudomonadota</taxon>
        <taxon>Gammaproteobacteria</taxon>
        <taxon>Pseudomonadales</taxon>
        <taxon>Pseudomonadaceae</taxon>
        <taxon>Phytopseudomonas</taxon>
    </lineage>
</organism>
<dbReference type="PANTHER" id="PTHR13748">
    <property type="entry name" value="COBW-RELATED"/>
    <property type="match status" value="1"/>
</dbReference>
<dbReference type="Gene3D" id="3.40.50.300">
    <property type="entry name" value="P-loop containing nucleotide triphosphate hydrolases"/>
    <property type="match status" value="1"/>
</dbReference>
<dbReference type="InterPro" id="IPR003495">
    <property type="entry name" value="CobW/HypB/UreG_nucleotide-bd"/>
</dbReference>
<proteinExistence type="predicted"/>
<dbReference type="SUPFAM" id="SSF52540">
    <property type="entry name" value="P-loop containing nucleoside triphosphate hydrolases"/>
    <property type="match status" value="1"/>
</dbReference>
<dbReference type="InterPro" id="IPR051316">
    <property type="entry name" value="Zinc-reg_GTPase_activator"/>
</dbReference>
<evidence type="ECO:0000259" key="1">
    <source>
        <dbReference type="Pfam" id="PF02492"/>
    </source>
</evidence>
<evidence type="ECO:0000313" key="3">
    <source>
        <dbReference type="Proteomes" id="UP000293172"/>
    </source>
</evidence>
<dbReference type="PANTHER" id="PTHR13748:SF46">
    <property type="entry name" value="ZINC CHAPERONE YEIR"/>
    <property type="match status" value="1"/>
</dbReference>
<dbReference type="AlphaFoldDB" id="A0A4Q9R0F8"/>
<dbReference type="OrthoDB" id="9808822at2"/>
<protein>
    <submittedName>
        <fullName evidence="2">Cobalamin biosynthesis protein CobW</fullName>
    </submittedName>
</protein>
<name>A0A4Q9R0F8_9GAMM</name>
<dbReference type="GO" id="GO:0005737">
    <property type="term" value="C:cytoplasm"/>
    <property type="evidence" value="ECO:0007669"/>
    <property type="project" value="TreeGrafter"/>
</dbReference>
<accession>A0A4Q9R0F8</accession>
<dbReference type="RefSeq" id="WP_131198141.1">
    <property type="nucleotide sequence ID" value="NZ_QJUL01000016.1"/>
</dbReference>
<dbReference type="Proteomes" id="UP000293172">
    <property type="component" value="Unassembled WGS sequence"/>
</dbReference>
<gene>
    <name evidence="2" type="ORF">DNK44_12695</name>
</gene>
<dbReference type="Pfam" id="PF02492">
    <property type="entry name" value="cobW"/>
    <property type="match status" value="1"/>
</dbReference>
<reference evidence="2 3" key="1">
    <citation type="submission" date="2018-06" db="EMBL/GenBank/DDBJ databases">
        <title>Three novel Pseudomonas species isolated from symptomatic oak.</title>
        <authorList>
            <person name="Bueno-Gonzalez V."/>
            <person name="Brady C."/>
        </authorList>
    </citation>
    <scope>NUCLEOTIDE SEQUENCE [LARGE SCALE GENOMIC DNA]</scope>
    <source>
        <strain evidence="2 3">P6B</strain>
    </source>
</reference>
<comment type="caution">
    <text evidence="2">The sequence shown here is derived from an EMBL/GenBank/DDBJ whole genome shotgun (WGS) entry which is preliminary data.</text>
</comment>
<feature type="domain" description="CobW/HypB/UreG nucleotide-binding" evidence="1">
    <location>
        <begin position="6"/>
        <end position="168"/>
    </location>
</feature>
<dbReference type="InterPro" id="IPR027417">
    <property type="entry name" value="P-loop_NTPase"/>
</dbReference>
<evidence type="ECO:0000313" key="2">
    <source>
        <dbReference type="EMBL" id="TBU92039.1"/>
    </source>
</evidence>
<sequence length="320" mass="34963">MLKQIPTHLIAGPLGAGKTSLIRRLLAQRPAHERWAVLINEFGQIGLDAALLARDEEGVSFSEVAGGCLCCVNGLPFQVGLGRLLRQARPDRLLIEPSGLGHPLRLLEQLAEAPWDGVLAVQPLVMVLDAAALAVAAPLPDSQREALSRAALLLLTKGEGLDALARARVEAALPRQALLWADQEGLPLARLPMVHPVQGAAGDWSSLPDGPRAPATLWRTPQEPICLIQAQPEGWSIGWRWHPSQRFELLRVQQWLASLPWRRAKLVLQTNAGWLSANALDGQAPHWQASEWRKDSRLELIFAAAQEKEPLLHGMAACRL</sequence>